<proteinExistence type="predicted"/>
<keyword evidence="2" id="KW-1185">Reference proteome</keyword>
<organism evidence="1 2">
    <name type="scientific">Sporosarcina soli</name>
    <dbReference type="NCBI Taxonomy" id="334736"/>
    <lineage>
        <taxon>Bacteria</taxon>
        <taxon>Bacillati</taxon>
        <taxon>Bacillota</taxon>
        <taxon>Bacilli</taxon>
        <taxon>Bacillales</taxon>
        <taxon>Caryophanaceae</taxon>
        <taxon>Sporosarcina</taxon>
    </lineage>
</organism>
<accession>A0ABW0TQT5</accession>
<reference evidence="2" key="1">
    <citation type="journal article" date="2019" name="Int. J. Syst. Evol. Microbiol.">
        <title>The Global Catalogue of Microorganisms (GCM) 10K type strain sequencing project: providing services to taxonomists for standard genome sequencing and annotation.</title>
        <authorList>
            <consortium name="The Broad Institute Genomics Platform"/>
            <consortium name="The Broad Institute Genome Sequencing Center for Infectious Disease"/>
            <person name="Wu L."/>
            <person name="Ma J."/>
        </authorList>
    </citation>
    <scope>NUCLEOTIDE SEQUENCE [LARGE SCALE GENOMIC DNA]</scope>
    <source>
        <strain evidence="2">CGMCC 4.1434</strain>
    </source>
</reference>
<protein>
    <recommendedName>
        <fullName evidence="3">Histidine kinase/HSP90-like ATPase domain-containing protein</fullName>
    </recommendedName>
</protein>
<evidence type="ECO:0008006" key="3">
    <source>
        <dbReference type="Google" id="ProtNLM"/>
    </source>
</evidence>
<dbReference type="Proteomes" id="UP001596109">
    <property type="component" value="Unassembled WGS sequence"/>
</dbReference>
<dbReference type="SUPFAM" id="SSF55874">
    <property type="entry name" value="ATPase domain of HSP90 chaperone/DNA topoisomerase II/histidine kinase"/>
    <property type="match status" value="1"/>
</dbReference>
<evidence type="ECO:0000313" key="1">
    <source>
        <dbReference type="EMBL" id="MFC5591547.1"/>
    </source>
</evidence>
<gene>
    <name evidence="1" type="ORF">ACFPRA_21920</name>
</gene>
<name>A0ABW0TQT5_9BACL</name>
<comment type="caution">
    <text evidence="1">The sequence shown here is derived from an EMBL/GenBank/DDBJ whole genome shotgun (WGS) entry which is preliminary data.</text>
</comment>
<dbReference type="InterPro" id="IPR036890">
    <property type="entry name" value="HATPase_C_sf"/>
</dbReference>
<evidence type="ECO:0000313" key="2">
    <source>
        <dbReference type="Proteomes" id="UP001596109"/>
    </source>
</evidence>
<dbReference type="EMBL" id="JBHSNO010000016">
    <property type="protein sequence ID" value="MFC5591547.1"/>
    <property type="molecule type" value="Genomic_DNA"/>
</dbReference>
<sequence length="282" mass="32381">MILIPEKLDNIFVIDNMNSELFGEMHSINENIVVDLSSTSFTYPFGMVSLLVGLENLNKLKPVIIDFNKTPNALLSYIERMNFFNFLPDEILNGYDLNYLRNRKRNNLSEVLLEITPITQTEDVYNLTDCIYKIFSNKVSSRVTNNIMNIVTELANNILDHSESTGYVAIQFYKKSNTIRMAIIDDGIGIINKFKTEVTHIHEPLRILKKAFKLGNSTRENIPGGKGLKNMWANSYDPIFSDTTIFLKTGENIYKIKEDNIVLEKKTSKYKGTFYDFTIKIA</sequence>
<dbReference type="Gene3D" id="3.30.565.10">
    <property type="entry name" value="Histidine kinase-like ATPase, C-terminal domain"/>
    <property type="match status" value="1"/>
</dbReference>
<dbReference type="RefSeq" id="WP_381439470.1">
    <property type="nucleotide sequence ID" value="NZ_JBHSNO010000016.1"/>
</dbReference>